<dbReference type="Proteomes" id="UP000317429">
    <property type="component" value="Chromosome"/>
</dbReference>
<evidence type="ECO:0000313" key="7">
    <source>
        <dbReference type="Proteomes" id="UP000317429"/>
    </source>
</evidence>
<evidence type="ECO:0000256" key="4">
    <source>
        <dbReference type="PROSITE-ProRule" id="PRU00510"/>
    </source>
</evidence>
<dbReference type="KEGG" id="pnd:Pla175_11360"/>
<evidence type="ECO:0000256" key="2">
    <source>
        <dbReference type="ARBA" id="ARBA00022771"/>
    </source>
</evidence>
<keyword evidence="2" id="KW-0863">Zinc-finger</keyword>
<dbReference type="GO" id="GO:0008270">
    <property type="term" value="F:zinc ion binding"/>
    <property type="evidence" value="ECO:0007669"/>
    <property type="project" value="UniProtKB-KW"/>
</dbReference>
<dbReference type="SUPFAM" id="SSF109635">
    <property type="entry name" value="DnaK suppressor protein DksA, alpha-hairpin domain"/>
    <property type="match status" value="1"/>
</dbReference>
<keyword evidence="7" id="KW-1185">Reference proteome</keyword>
<evidence type="ECO:0000259" key="5">
    <source>
        <dbReference type="Pfam" id="PF01258"/>
    </source>
</evidence>
<dbReference type="PANTHER" id="PTHR33823">
    <property type="entry name" value="RNA POLYMERASE-BINDING TRANSCRIPTION FACTOR DKSA-RELATED"/>
    <property type="match status" value="1"/>
</dbReference>
<keyword evidence="3" id="KW-0862">Zinc</keyword>
<dbReference type="AlphaFoldDB" id="A0A518D8K3"/>
<dbReference type="SUPFAM" id="SSF57716">
    <property type="entry name" value="Glucocorticoid receptor-like (DNA-binding domain)"/>
    <property type="match status" value="1"/>
</dbReference>
<feature type="domain" description="Zinc finger DksA/TraR C4-type" evidence="5">
    <location>
        <begin position="106"/>
        <end position="140"/>
    </location>
</feature>
<sequence>MPKRSASAKPLGQAFFPTENAMKKADMLVYRERLNVLRARLMGDVTAMANAALGKGRMDGETSSMPIHMAELGSDNFEQEFTLSLAQTEGDTVSLIDQALQRVAAGEYGKCVECSGVIPKLRLNAIPYTPVCVKCAEALEGA</sequence>
<dbReference type="Pfam" id="PF01258">
    <property type="entry name" value="zf-dskA_traR"/>
    <property type="match status" value="1"/>
</dbReference>
<keyword evidence="1" id="KW-0479">Metal-binding</keyword>
<dbReference type="InterPro" id="IPR037187">
    <property type="entry name" value="DnaK_N"/>
</dbReference>
<evidence type="ECO:0000313" key="6">
    <source>
        <dbReference type="EMBL" id="QDU87770.1"/>
    </source>
</evidence>
<dbReference type="PROSITE" id="PS51128">
    <property type="entry name" value="ZF_DKSA_2"/>
    <property type="match status" value="1"/>
</dbReference>
<reference evidence="6 7" key="1">
    <citation type="submission" date="2019-02" db="EMBL/GenBank/DDBJ databases">
        <title>Deep-cultivation of Planctomycetes and their phenomic and genomic characterization uncovers novel biology.</title>
        <authorList>
            <person name="Wiegand S."/>
            <person name="Jogler M."/>
            <person name="Boedeker C."/>
            <person name="Pinto D."/>
            <person name="Vollmers J."/>
            <person name="Rivas-Marin E."/>
            <person name="Kohn T."/>
            <person name="Peeters S.H."/>
            <person name="Heuer A."/>
            <person name="Rast P."/>
            <person name="Oberbeckmann S."/>
            <person name="Bunk B."/>
            <person name="Jeske O."/>
            <person name="Meyerdierks A."/>
            <person name="Storesund J.E."/>
            <person name="Kallscheuer N."/>
            <person name="Luecker S."/>
            <person name="Lage O.M."/>
            <person name="Pohl T."/>
            <person name="Merkel B.J."/>
            <person name="Hornburger P."/>
            <person name="Mueller R.-W."/>
            <person name="Bruemmer F."/>
            <person name="Labrenz M."/>
            <person name="Spormann A.M."/>
            <person name="Op den Camp H."/>
            <person name="Overmann J."/>
            <person name="Amann R."/>
            <person name="Jetten M.S.M."/>
            <person name="Mascher T."/>
            <person name="Medema M.H."/>
            <person name="Devos D.P."/>
            <person name="Kaster A.-K."/>
            <person name="Ovreas L."/>
            <person name="Rohde M."/>
            <person name="Galperin M.Y."/>
            <person name="Jogler C."/>
        </authorList>
    </citation>
    <scope>NUCLEOTIDE SEQUENCE [LARGE SCALE GENOMIC DNA]</scope>
    <source>
        <strain evidence="6 7">Pla175</strain>
    </source>
</reference>
<evidence type="ECO:0000256" key="3">
    <source>
        <dbReference type="ARBA" id="ARBA00022833"/>
    </source>
</evidence>
<evidence type="ECO:0000256" key="1">
    <source>
        <dbReference type="ARBA" id="ARBA00022723"/>
    </source>
</evidence>
<dbReference type="InterPro" id="IPR000962">
    <property type="entry name" value="Znf_DskA_TraR"/>
</dbReference>
<name>A0A518D8K3_9BACT</name>
<feature type="zinc finger region" description="dksA C4-type" evidence="4">
    <location>
        <begin position="111"/>
        <end position="135"/>
    </location>
</feature>
<dbReference type="PANTHER" id="PTHR33823:SF4">
    <property type="entry name" value="GENERAL STRESS PROTEIN 16O"/>
    <property type="match status" value="1"/>
</dbReference>
<dbReference type="EMBL" id="CP036291">
    <property type="protein sequence ID" value="QDU87770.1"/>
    <property type="molecule type" value="Genomic_DNA"/>
</dbReference>
<dbReference type="Gene3D" id="1.20.120.910">
    <property type="entry name" value="DksA, coiled-coil domain"/>
    <property type="match status" value="1"/>
</dbReference>
<organism evidence="6 7">
    <name type="scientific">Pirellulimonas nuda</name>
    <dbReference type="NCBI Taxonomy" id="2528009"/>
    <lineage>
        <taxon>Bacteria</taxon>
        <taxon>Pseudomonadati</taxon>
        <taxon>Planctomycetota</taxon>
        <taxon>Planctomycetia</taxon>
        <taxon>Pirellulales</taxon>
        <taxon>Lacipirellulaceae</taxon>
        <taxon>Pirellulimonas</taxon>
    </lineage>
</organism>
<gene>
    <name evidence="6" type="ORF">Pla175_11360</name>
</gene>
<accession>A0A518D8K3</accession>
<protein>
    <submittedName>
        <fullName evidence="6">RNA polymerase-binding transcription factor</fullName>
    </submittedName>
</protein>
<proteinExistence type="predicted"/>